<evidence type="ECO:0000313" key="3">
    <source>
        <dbReference type="EMBL" id="EAY16030.1"/>
    </source>
</evidence>
<protein>
    <recommendedName>
        <fullName evidence="2">Ras-GAP domain-containing protein</fullName>
    </recommendedName>
</protein>
<dbReference type="InterPro" id="IPR001936">
    <property type="entry name" value="RasGAP_dom"/>
</dbReference>
<name>A2DU37_TRIV3</name>
<dbReference type="PROSITE" id="PS50018">
    <property type="entry name" value="RAS_GTPASE_ACTIV_2"/>
    <property type="match status" value="1"/>
</dbReference>
<keyword evidence="4" id="KW-1185">Reference proteome</keyword>
<dbReference type="InterPro" id="IPR008936">
    <property type="entry name" value="Rho_GTPase_activation_prot"/>
</dbReference>
<dbReference type="PANTHER" id="PTHR10194">
    <property type="entry name" value="RAS GTPASE-ACTIVATING PROTEINS"/>
    <property type="match status" value="1"/>
</dbReference>
<dbReference type="STRING" id="5722.A2DU37"/>
<proteinExistence type="predicted"/>
<dbReference type="GO" id="GO:1902531">
    <property type="term" value="P:regulation of intracellular signal transduction"/>
    <property type="evidence" value="ECO:0000318"/>
    <property type="project" value="GO_Central"/>
</dbReference>
<dbReference type="GO" id="GO:0005096">
    <property type="term" value="F:GTPase activator activity"/>
    <property type="evidence" value="ECO:0000318"/>
    <property type="project" value="GO_Central"/>
</dbReference>
<dbReference type="InterPro" id="IPR039360">
    <property type="entry name" value="Ras_GTPase"/>
</dbReference>
<feature type="domain" description="Ras-GAP" evidence="2">
    <location>
        <begin position="304"/>
        <end position="487"/>
    </location>
</feature>
<dbReference type="Proteomes" id="UP000001542">
    <property type="component" value="Unassembled WGS sequence"/>
</dbReference>
<evidence type="ECO:0000256" key="1">
    <source>
        <dbReference type="ARBA" id="ARBA00022468"/>
    </source>
</evidence>
<accession>A2DU37</accession>
<dbReference type="PANTHER" id="PTHR10194:SF60">
    <property type="entry name" value="RAS GTPASE-ACTIVATING PROTEIN RASKOL"/>
    <property type="match status" value="1"/>
</dbReference>
<evidence type="ECO:0000313" key="4">
    <source>
        <dbReference type="Proteomes" id="UP000001542"/>
    </source>
</evidence>
<sequence length="589" mass="68794">MLNSSCGGVFSVLGSNDGTKEHQIFDYQQLLPQIEMSHYSDIEDQYWTKTFKIDQRFGDLKDNITNEYSDSWIDSSLTNSPVSWQKFCRGLSWIFNSKEILPILTKQFVQLPQDLIYFQKKSVQAFTVILQILIELCRVSDCPSRLLKFISNFMLPKTYFEPITSQCEFMSFASPIKLYKNILFSKPEDAWAILTNKKHLTVLSNKTTKPIYEVDIESISQSFGKIRIITKQKTEIVFKCSDDVANNLWLRSQVTDLMWLDSLTPSFSKNYPPNFLYAFSSTLYLDDMLIIQALFSIQISQLELWDPIIDNLITLSISYGRLDSLVSFISFDEISQTSDPNLILRSNSICTHFLKVYYKRFGKDYINNVIIPLFNEVCKIPIDDIADESNDVEIIRRYILMFADTVMNSFDKIPRAIRHLATHIFYATECTLGTWEATFNSITNLFILRFFIAFFSSPSEMPISTVDSVRYKKVIIPFGAIMLNFLSCNGMSNKYEYLEPIRKDYYSYRLKLLEFFSSLPLRRNEPGQYVQPSTKEVETSSKFILDFIVDNKEQFLRQYRGLMTNENRYHPFSYRILHMLYSCLVHTEL</sequence>
<evidence type="ECO:0000259" key="2">
    <source>
        <dbReference type="PROSITE" id="PS50018"/>
    </source>
</evidence>
<dbReference type="InParanoid" id="A2DU37"/>
<dbReference type="EMBL" id="DS113247">
    <property type="protein sequence ID" value="EAY16030.1"/>
    <property type="molecule type" value="Genomic_DNA"/>
</dbReference>
<dbReference type="VEuPathDB" id="TrichDB:TVAGG3_0438920"/>
<dbReference type="Gene3D" id="1.10.506.10">
    <property type="entry name" value="GTPase Activation - p120gap, domain 1"/>
    <property type="match status" value="1"/>
</dbReference>
<reference evidence="3" key="2">
    <citation type="journal article" date="2007" name="Science">
        <title>Draft genome sequence of the sexually transmitted pathogen Trichomonas vaginalis.</title>
        <authorList>
            <person name="Carlton J.M."/>
            <person name="Hirt R.P."/>
            <person name="Silva J.C."/>
            <person name="Delcher A.L."/>
            <person name="Schatz M."/>
            <person name="Zhao Q."/>
            <person name="Wortman J.R."/>
            <person name="Bidwell S.L."/>
            <person name="Alsmark U.C.M."/>
            <person name="Besteiro S."/>
            <person name="Sicheritz-Ponten T."/>
            <person name="Noel C.J."/>
            <person name="Dacks J.B."/>
            <person name="Foster P.G."/>
            <person name="Simillion C."/>
            <person name="Van de Peer Y."/>
            <person name="Miranda-Saavedra D."/>
            <person name="Barton G.J."/>
            <person name="Westrop G.D."/>
            <person name="Mueller S."/>
            <person name="Dessi D."/>
            <person name="Fiori P.L."/>
            <person name="Ren Q."/>
            <person name="Paulsen I."/>
            <person name="Zhang H."/>
            <person name="Bastida-Corcuera F.D."/>
            <person name="Simoes-Barbosa A."/>
            <person name="Brown M.T."/>
            <person name="Hayes R.D."/>
            <person name="Mukherjee M."/>
            <person name="Okumura C.Y."/>
            <person name="Schneider R."/>
            <person name="Smith A.J."/>
            <person name="Vanacova S."/>
            <person name="Villalvazo M."/>
            <person name="Haas B.J."/>
            <person name="Pertea M."/>
            <person name="Feldblyum T.V."/>
            <person name="Utterback T.R."/>
            <person name="Shu C.L."/>
            <person name="Osoegawa K."/>
            <person name="de Jong P.J."/>
            <person name="Hrdy I."/>
            <person name="Horvathova L."/>
            <person name="Zubacova Z."/>
            <person name="Dolezal P."/>
            <person name="Malik S.B."/>
            <person name="Logsdon J.M. Jr."/>
            <person name="Henze K."/>
            <person name="Gupta A."/>
            <person name="Wang C.C."/>
            <person name="Dunne R.L."/>
            <person name="Upcroft J.A."/>
            <person name="Upcroft P."/>
            <person name="White O."/>
            <person name="Salzberg S.L."/>
            <person name="Tang P."/>
            <person name="Chiu C.-H."/>
            <person name="Lee Y.-S."/>
            <person name="Embley T.M."/>
            <person name="Coombs G.H."/>
            <person name="Mottram J.C."/>
            <person name="Tachezy J."/>
            <person name="Fraser-Liggett C.M."/>
            <person name="Johnson P.J."/>
        </authorList>
    </citation>
    <scope>NUCLEOTIDE SEQUENCE [LARGE SCALE GENOMIC DNA]</scope>
    <source>
        <strain evidence="3">G3</strain>
    </source>
</reference>
<dbReference type="CDD" id="cd04519">
    <property type="entry name" value="RasGAP"/>
    <property type="match status" value="1"/>
</dbReference>
<dbReference type="VEuPathDB" id="TrichDB:TVAG_277960"/>
<gene>
    <name evidence="3" type="ORF">TVAG_277960</name>
</gene>
<organism evidence="3 4">
    <name type="scientific">Trichomonas vaginalis (strain ATCC PRA-98 / G3)</name>
    <dbReference type="NCBI Taxonomy" id="412133"/>
    <lineage>
        <taxon>Eukaryota</taxon>
        <taxon>Metamonada</taxon>
        <taxon>Parabasalia</taxon>
        <taxon>Trichomonadida</taxon>
        <taxon>Trichomonadidae</taxon>
        <taxon>Trichomonas</taxon>
    </lineage>
</organism>
<dbReference type="SMR" id="A2DU37"/>
<dbReference type="RefSeq" id="XP_001328253.1">
    <property type="nucleotide sequence ID" value="XM_001328218.1"/>
</dbReference>
<reference evidence="3" key="1">
    <citation type="submission" date="2006-10" db="EMBL/GenBank/DDBJ databases">
        <authorList>
            <person name="Amadeo P."/>
            <person name="Zhao Q."/>
            <person name="Wortman J."/>
            <person name="Fraser-Liggett C."/>
            <person name="Carlton J."/>
        </authorList>
    </citation>
    <scope>NUCLEOTIDE SEQUENCE</scope>
    <source>
        <strain evidence="3">G3</strain>
    </source>
</reference>
<dbReference type="OrthoDB" id="1562946at2759"/>
<dbReference type="KEGG" id="tva:4774037"/>
<dbReference type="SUPFAM" id="SSF48350">
    <property type="entry name" value="GTPase activation domain, GAP"/>
    <property type="match status" value="1"/>
</dbReference>
<dbReference type="AlphaFoldDB" id="A2DU37"/>
<keyword evidence="1" id="KW-0343">GTPase activation</keyword>